<dbReference type="PRINTS" id="PR00821">
    <property type="entry name" value="TAGLIPASE"/>
</dbReference>
<dbReference type="InterPro" id="IPR029058">
    <property type="entry name" value="AB_hydrolase_fold"/>
</dbReference>
<gene>
    <name evidence="6" type="ORF">BV898_04557</name>
</gene>
<evidence type="ECO:0000256" key="3">
    <source>
        <dbReference type="ARBA" id="ARBA00022525"/>
    </source>
</evidence>
<accession>A0A1W0X1M0</accession>
<evidence type="ECO:0000259" key="5">
    <source>
        <dbReference type="Pfam" id="PF00151"/>
    </source>
</evidence>
<sequence length="188" mass="20889">MKTLEDSSFDPQQMTVIMAHGFQQNLEYLTEHCELIREKDPNANILLIDWSQGARGPLPRYLHAASNVKLAADYAAMVFEKLIHSRREALSPESILQRTHGVGFSLGAHVIGWIGKCLQNSLKGKMSTIIGLDPAGLFFDGLLSFFRQLQRGDATFVSALQTDRRRCGANNLNVDMLSKCLKPDSNIG</sequence>
<feature type="domain" description="Lipase" evidence="5">
    <location>
        <begin position="2"/>
        <end position="167"/>
    </location>
</feature>
<dbReference type="GO" id="GO:0016298">
    <property type="term" value="F:lipase activity"/>
    <property type="evidence" value="ECO:0007669"/>
    <property type="project" value="InterPro"/>
</dbReference>
<evidence type="ECO:0000313" key="7">
    <source>
        <dbReference type="Proteomes" id="UP000192578"/>
    </source>
</evidence>
<dbReference type="InterPro" id="IPR000734">
    <property type="entry name" value="TAG_lipase"/>
</dbReference>
<protein>
    <recommendedName>
        <fullName evidence="5">Lipase domain-containing protein</fullName>
    </recommendedName>
</protein>
<dbReference type="GO" id="GO:0016042">
    <property type="term" value="P:lipid catabolic process"/>
    <property type="evidence" value="ECO:0007669"/>
    <property type="project" value="TreeGrafter"/>
</dbReference>
<dbReference type="EMBL" id="MTYJ01000023">
    <property type="protein sequence ID" value="OQV21348.1"/>
    <property type="molecule type" value="Genomic_DNA"/>
</dbReference>
<dbReference type="PANTHER" id="PTHR11610">
    <property type="entry name" value="LIPASE"/>
    <property type="match status" value="1"/>
</dbReference>
<dbReference type="Gene3D" id="3.40.50.1820">
    <property type="entry name" value="alpha/beta hydrolase"/>
    <property type="match status" value="1"/>
</dbReference>
<dbReference type="Proteomes" id="UP000192578">
    <property type="component" value="Unassembled WGS sequence"/>
</dbReference>
<keyword evidence="3" id="KW-0964">Secreted</keyword>
<name>A0A1W0X1M0_HYPEX</name>
<evidence type="ECO:0000256" key="1">
    <source>
        <dbReference type="ARBA" id="ARBA00004613"/>
    </source>
</evidence>
<dbReference type="AlphaFoldDB" id="A0A1W0X1M0"/>
<keyword evidence="7" id="KW-1185">Reference proteome</keyword>
<dbReference type="InterPro" id="IPR013818">
    <property type="entry name" value="Lipase"/>
</dbReference>
<comment type="subcellular location">
    <subcellularLocation>
        <location evidence="1">Secreted</location>
    </subcellularLocation>
</comment>
<dbReference type="Pfam" id="PF00151">
    <property type="entry name" value="Lipase"/>
    <property type="match status" value="1"/>
</dbReference>
<proteinExistence type="inferred from homology"/>
<comment type="similarity">
    <text evidence="2 4">Belongs to the AB hydrolase superfamily. Lipase family.</text>
</comment>
<comment type="caution">
    <text evidence="6">The sequence shown here is derived from an EMBL/GenBank/DDBJ whole genome shotgun (WGS) entry which is preliminary data.</text>
</comment>
<dbReference type="GO" id="GO:0005615">
    <property type="term" value="C:extracellular space"/>
    <property type="evidence" value="ECO:0007669"/>
    <property type="project" value="TreeGrafter"/>
</dbReference>
<dbReference type="OrthoDB" id="199913at2759"/>
<dbReference type="SUPFAM" id="SSF53474">
    <property type="entry name" value="alpha/beta-Hydrolases"/>
    <property type="match status" value="1"/>
</dbReference>
<evidence type="ECO:0000313" key="6">
    <source>
        <dbReference type="EMBL" id="OQV21348.1"/>
    </source>
</evidence>
<reference evidence="7" key="1">
    <citation type="submission" date="2017-01" db="EMBL/GenBank/DDBJ databases">
        <title>Comparative genomics of anhydrobiosis in the tardigrade Hypsibius dujardini.</title>
        <authorList>
            <person name="Yoshida Y."/>
            <person name="Koutsovoulos G."/>
            <person name="Laetsch D."/>
            <person name="Stevens L."/>
            <person name="Kumar S."/>
            <person name="Horikawa D."/>
            <person name="Ishino K."/>
            <person name="Komine S."/>
            <person name="Tomita M."/>
            <person name="Blaxter M."/>
            <person name="Arakawa K."/>
        </authorList>
    </citation>
    <scope>NUCLEOTIDE SEQUENCE [LARGE SCALE GENOMIC DNA]</scope>
    <source>
        <strain evidence="7">Z151</strain>
    </source>
</reference>
<evidence type="ECO:0000256" key="2">
    <source>
        <dbReference type="ARBA" id="ARBA00010701"/>
    </source>
</evidence>
<organism evidence="6 7">
    <name type="scientific">Hypsibius exemplaris</name>
    <name type="common">Freshwater tardigrade</name>
    <dbReference type="NCBI Taxonomy" id="2072580"/>
    <lineage>
        <taxon>Eukaryota</taxon>
        <taxon>Metazoa</taxon>
        <taxon>Ecdysozoa</taxon>
        <taxon>Tardigrada</taxon>
        <taxon>Eutardigrada</taxon>
        <taxon>Parachela</taxon>
        <taxon>Hypsibioidea</taxon>
        <taxon>Hypsibiidae</taxon>
        <taxon>Hypsibius</taxon>
    </lineage>
</organism>
<evidence type="ECO:0000256" key="4">
    <source>
        <dbReference type="RuleBase" id="RU004262"/>
    </source>
</evidence>